<feature type="compositionally biased region" description="Basic residues" evidence="7">
    <location>
        <begin position="16"/>
        <end position="27"/>
    </location>
</feature>
<dbReference type="Pfam" id="PF22891">
    <property type="entry name" value="KH_PNO1_2nd"/>
    <property type="match status" value="1"/>
</dbReference>
<protein>
    <recommendedName>
        <fullName evidence="3">Pre-rRNA-processing protein PNO1</fullName>
    </recommendedName>
    <alternativeName>
        <fullName evidence="6">Pre-rRNA-processing protein pno1</fullName>
    </alternativeName>
</protein>
<dbReference type="Pfam" id="PF17903">
    <property type="entry name" value="KH_KRR1_1st"/>
    <property type="match status" value="1"/>
</dbReference>
<evidence type="ECO:0000259" key="9">
    <source>
        <dbReference type="Pfam" id="PF22891"/>
    </source>
</evidence>
<dbReference type="FunFam" id="3.30.1370.10:FF:000009">
    <property type="entry name" value="RNA-binding protein PNO1"/>
    <property type="match status" value="1"/>
</dbReference>
<comment type="similarity">
    <text evidence="2">Belongs to the PNO1 family.</text>
</comment>
<dbReference type="CDD" id="cd22391">
    <property type="entry name" value="KH-I_PNO1_rpt1"/>
    <property type="match status" value="1"/>
</dbReference>
<evidence type="ECO:0000259" key="8">
    <source>
        <dbReference type="Pfam" id="PF17903"/>
    </source>
</evidence>
<dbReference type="InterPro" id="IPR055212">
    <property type="entry name" value="KH-I_PNO1_first"/>
</dbReference>
<dbReference type="CDD" id="cd22392">
    <property type="entry name" value="KH-I_PNO1_rpt2"/>
    <property type="match status" value="1"/>
</dbReference>
<evidence type="ECO:0000313" key="11">
    <source>
        <dbReference type="Proteomes" id="UP000059188"/>
    </source>
</evidence>
<evidence type="ECO:0000256" key="4">
    <source>
        <dbReference type="ARBA" id="ARBA00022884"/>
    </source>
</evidence>
<evidence type="ECO:0000256" key="5">
    <source>
        <dbReference type="ARBA" id="ARBA00023242"/>
    </source>
</evidence>
<dbReference type="SUPFAM" id="SSF54791">
    <property type="entry name" value="Eukaryotic type KH-domain (KH-domain type I)"/>
    <property type="match status" value="1"/>
</dbReference>
<name>A0A0B7F3J0_THACB</name>
<dbReference type="InterPro" id="IPR055211">
    <property type="entry name" value="KH_PNO1_2nd"/>
</dbReference>
<evidence type="ECO:0000256" key="6">
    <source>
        <dbReference type="ARBA" id="ARBA00071744"/>
    </source>
</evidence>
<dbReference type="PANTHER" id="PTHR12826:SF13">
    <property type="entry name" value="RNA-BINDING PROTEIN PNO1"/>
    <property type="match status" value="1"/>
</dbReference>
<dbReference type="GO" id="GO:0003723">
    <property type="term" value="F:RNA binding"/>
    <property type="evidence" value="ECO:0007669"/>
    <property type="project" value="UniProtKB-KW"/>
</dbReference>
<keyword evidence="11" id="KW-1185">Reference proteome</keyword>
<dbReference type="OrthoDB" id="1932641at2759"/>
<dbReference type="InterPro" id="IPR036612">
    <property type="entry name" value="KH_dom_type_1_sf"/>
</dbReference>
<accession>A0A0B7F3J0</accession>
<feature type="domain" description="KRR1 small subunit processome component first KH" evidence="8">
    <location>
        <begin position="97"/>
        <end position="166"/>
    </location>
</feature>
<organism evidence="10 11">
    <name type="scientific">Thanatephorus cucumeris (strain AG1-IB / isolate 7/3/14)</name>
    <name type="common">Lettuce bottom rot fungus</name>
    <name type="synonym">Rhizoctonia solani</name>
    <dbReference type="NCBI Taxonomy" id="1108050"/>
    <lineage>
        <taxon>Eukaryota</taxon>
        <taxon>Fungi</taxon>
        <taxon>Dikarya</taxon>
        <taxon>Basidiomycota</taxon>
        <taxon>Agaricomycotina</taxon>
        <taxon>Agaricomycetes</taxon>
        <taxon>Cantharellales</taxon>
        <taxon>Ceratobasidiaceae</taxon>
        <taxon>Rhizoctonia</taxon>
        <taxon>Rhizoctonia solani AG-1</taxon>
    </lineage>
</organism>
<comment type="subcellular location">
    <subcellularLocation>
        <location evidence="1">Nucleus</location>
        <location evidence="1">Nucleolus</location>
    </subcellularLocation>
</comment>
<evidence type="ECO:0000256" key="2">
    <source>
        <dbReference type="ARBA" id="ARBA00007515"/>
    </source>
</evidence>
<reference evidence="10 11" key="1">
    <citation type="submission" date="2014-11" db="EMBL/GenBank/DDBJ databases">
        <authorList>
            <person name="Wibberg Daniel"/>
        </authorList>
    </citation>
    <scope>NUCLEOTIDE SEQUENCE [LARGE SCALE GENOMIC DNA]</scope>
    <source>
        <strain evidence="10">Rhizoctonia solani AG1-IB 7/3/14</strain>
    </source>
</reference>
<evidence type="ECO:0000256" key="1">
    <source>
        <dbReference type="ARBA" id="ARBA00004604"/>
    </source>
</evidence>
<sequence length="269" mass="29227">MAPAVSPSAPASSSKPKSKNRRSKSSAKKNLIAAQPQESSNVDQDLIPLSDVVMGESTADGDGQMEVDSENAPSFPALPASAQRATEKSESRKIPIPPHRMTPLKKDWVNIFSPLTEMLGLQVRMNVQKRAVEIRTSKHTKDVGAIQKGADFVKAYALGFDVNDAIALLRLDDLYLDSFEIKDIKTLHGDHLSRAIGRIAGHDGKTKFTIENASRTRIVLADTKIHILGSFQNIKIARDALVSLILGSPPGKVYAGLRTVGARMRQRAI</sequence>
<dbReference type="AlphaFoldDB" id="A0A0B7F3J0"/>
<evidence type="ECO:0000256" key="7">
    <source>
        <dbReference type="SAM" id="MobiDB-lite"/>
    </source>
</evidence>
<feature type="compositionally biased region" description="Low complexity" evidence="7">
    <location>
        <begin position="1"/>
        <end position="15"/>
    </location>
</feature>
<dbReference type="InterPro" id="IPR041174">
    <property type="entry name" value="KRR1-like_KH1"/>
</dbReference>
<dbReference type="PANTHER" id="PTHR12826">
    <property type="entry name" value="RIBONUCLEASE Y"/>
    <property type="match status" value="1"/>
</dbReference>
<dbReference type="GO" id="GO:0005730">
    <property type="term" value="C:nucleolus"/>
    <property type="evidence" value="ECO:0007669"/>
    <property type="project" value="UniProtKB-SubCell"/>
</dbReference>
<dbReference type="Proteomes" id="UP000059188">
    <property type="component" value="Unassembled WGS sequence"/>
</dbReference>
<feature type="region of interest" description="Disordered" evidence="7">
    <location>
        <begin position="1"/>
        <end position="99"/>
    </location>
</feature>
<keyword evidence="4" id="KW-0694">RNA-binding</keyword>
<evidence type="ECO:0000313" key="10">
    <source>
        <dbReference type="EMBL" id="CEL52070.1"/>
    </source>
</evidence>
<dbReference type="GO" id="GO:0042254">
    <property type="term" value="P:ribosome biogenesis"/>
    <property type="evidence" value="ECO:0007669"/>
    <property type="project" value="UniProtKB-ARBA"/>
</dbReference>
<gene>
    <name evidence="10" type="ORF">RSOLAG1IB_00607</name>
</gene>
<dbReference type="EMBL" id="LN679100">
    <property type="protein sequence ID" value="CEL52070.1"/>
    <property type="molecule type" value="Genomic_DNA"/>
</dbReference>
<dbReference type="STRING" id="1108050.A0A0B7F3J0"/>
<feature type="domain" description="PNO1 second type I KH" evidence="9">
    <location>
        <begin position="178"/>
        <end position="260"/>
    </location>
</feature>
<dbReference type="Gene3D" id="3.30.1370.10">
    <property type="entry name" value="K Homology domain, type 1"/>
    <property type="match status" value="1"/>
</dbReference>
<keyword evidence="5" id="KW-0539">Nucleus</keyword>
<evidence type="ECO:0000256" key="3">
    <source>
        <dbReference type="ARBA" id="ARBA00016042"/>
    </source>
</evidence>
<proteinExistence type="inferred from homology"/>